<dbReference type="Proteomes" id="UP000198806">
    <property type="component" value="Unassembled WGS sequence"/>
</dbReference>
<name>A0A1I5HFH1_9FIRM</name>
<dbReference type="STRING" id="1527.SAMN04489757_12924"/>
<dbReference type="AlphaFoldDB" id="A0A1I5HFH1"/>
<gene>
    <name evidence="1" type="ORF">SAMN04489757_12924</name>
</gene>
<dbReference type="Pfam" id="PF21983">
    <property type="entry name" value="NikA-like"/>
    <property type="match status" value="1"/>
</dbReference>
<organism evidence="1 2">
    <name type="scientific">Anaerocolumna aminovalerica</name>
    <dbReference type="NCBI Taxonomy" id="1527"/>
    <lineage>
        <taxon>Bacteria</taxon>
        <taxon>Bacillati</taxon>
        <taxon>Bacillota</taxon>
        <taxon>Clostridia</taxon>
        <taxon>Lachnospirales</taxon>
        <taxon>Lachnospiraceae</taxon>
        <taxon>Anaerocolumna</taxon>
    </lineage>
</organism>
<evidence type="ECO:0000313" key="2">
    <source>
        <dbReference type="Proteomes" id="UP000198806"/>
    </source>
</evidence>
<dbReference type="InterPro" id="IPR053842">
    <property type="entry name" value="NikA-like"/>
</dbReference>
<dbReference type="RefSeq" id="WP_091687634.1">
    <property type="nucleotide sequence ID" value="NZ_BAABFM010000010.1"/>
</dbReference>
<protein>
    <submittedName>
        <fullName evidence="1">Mobilisation protein (MobC)</fullName>
    </submittedName>
</protein>
<evidence type="ECO:0000313" key="1">
    <source>
        <dbReference type="EMBL" id="SFO46977.1"/>
    </source>
</evidence>
<dbReference type="OrthoDB" id="9804743at2"/>
<dbReference type="EMBL" id="FOWD01000029">
    <property type="protein sequence ID" value="SFO46977.1"/>
    <property type="molecule type" value="Genomic_DNA"/>
</dbReference>
<sequence>MARQDGMIYVRVTKDEWKKIHERMAEAGMKNMSAFIRKMALNGYLIKLDLTDVKEVLRLLHINSNNLNQYAKRANETGSIYEADIKDLQKSHQEILQLMGEILDRLSSI</sequence>
<keyword evidence="2" id="KW-1185">Reference proteome</keyword>
<accession>A0A1I5HFH1</accession>
<proteinExistence type="predicted"/>
<reference evidence="1 2" key="1">
    <citation type="submission" date="2016-10" db="EMBL/GenBank/DDBJ databases">
        <authorList>
            <person name="de Groot N.N."/>
        </authorList>
    </citation>
    <scope>NUCLEOTIDE SEQUENCE [LARGE SCALE GENOMIC DNA]</scope>
    <source>
        <strain evidence="1 2">DSM 1283</strain>
    </source>
</reference>